<sequence>MTTNPPVVVGVDGSDTSNAAVVWAARTAAGHGAPLRLVAAQAPPVIPGGMLVTSQTFFDDLDAESRRVLTAANDLAEKSAPGVVVETALHKSPPVPLLLDLSERSRMIVLGTRGRGAIRSALLGSVTSAVVTHAHCPVVVVPSPELPAVDAPVVVGVDGSTNSVPAVEAAFVEASLRRAPLVAVHAWSDIDFDTLPVAVEALPWSAVAESEEAALAESLAGMQERFPDVEVTRVVVQDNAVDQLLARSTNAQLVVVGSHGRGGFRGMLLGSTSRALLHRTERPLMVVRQP</sequence>
<dbReference type="EMBL" id="JBHUFB010000001">
    <property type="protein sequence ID" value="MFD1810780.1"/>
    <property type="molecule type" value="Genomic_DNA"/>
</dbReference>
<organism evidence="3 4">
    <name type="scientific">Rhodococcus gannanensis</name>
    <dbReference type="NCBI Taxonomy" id="1960308"/>
    <lineage>
        <taxon>Bacteria</taxon>
        <taxon>Bacillati</taxon>
        <taxon>Actinomycetota</taxon>
        <taxon>Actinomycetes</taxon>
        <taxon>Mycobacteriales</taxon>
        <taxon>Nocardiaceae</taxon>
        <taxon>Rhodococcus</taxon>
    </lineage>
</organism>
<dbReference type="RefSeq" id="WP_378483334.1">
    <property type="nucleotide sequence ID" value="NZ_JBHUFB010000001.1"/>
</dbReference>
<feature type="domain" description="UspA" evidence="2">
    <location>
        <begin position="6"/>
        <end position="142"/>
    </location>
</feature>
<dbReference type="InterPro" id="IPR006015">
    <property type="entry name" value="Universal_stress_UspA"/>
</dbReference>
<evidence type="ECO:0000313" key="4">
    <source>
        <dbReference type="Proteomes" id="UP001597286"/>
    </source>
</evidence>
<dbReference type="InterPro" id="IPR014729">
    <property type="entry name" value="Rossmann-like_a/b/a_fold"/>
</dbReference>
<dbReference type="Gene3D" id="3.40.50.620">
    <property type="entry name" value="HUPs"/>
    <property type="match status" value="2"/>
</dbReference>
<feature type="domain" description="UspA" evidence="2">
    <location>
        <begin position="153"/>
        <end position="288"/>
    </location>
</feature>
<evidence type="ECO:0000259" key="2">
    <source>
        <dbReference type="Pfam" id="PF00582"/>
    </source>
</evidence>
<dbReference type="SUPFAM" id="SSF52402">
    <property type="entry name" value="Adenine nucleotide alpha hydrolases-like"/>
    <property type="match status" value="2"/>
</dbReference>
<evidence type="ECO:0000256" key="1">
    <source>
        <dbReference type="ARBA" id="ARBA00008791"/>
    </source>
</evidence>
<comment type="similarity">
    <text evidence="1">Belongs to the universal stress protein A family.</text>
</comment>
<dbReference type="PANTHER" id="PTHR46268">
    <property type="entry name" value="STRESS RESPONSE PROTEIN NHAX"/>
    <property type="match status" value="1"/>
</dbReference>
<reference evidence="4" key="1">
    <citation type="journal article" date="2019" name="Int. J. Syst. Evol. Microbiol.">
        <title>The Global Catalogue of Microorganisms (GCM) 10K type strain sequencing project: providing services to taxonomists for standard genome sequencing and annotation.</title>
        <authorList>
            <consortium name="The Broad Institute Genomics Platform"/>
            <consortium name="The Broad Institute Genome Sequencing Center for Infectious Disease"/>
            <person name="Wu L."/>
            <person name="Ma J."/>
        </authorList>
    </citation>
    <scope>NUCLEOTIDE SEQUENCE [LARGE SCALE GENOMIC DNA]</scope>
    <source>
        <strain evidence="4">DT72</strain>
    </source>
</reference>
<proteinExistence type="inferred from homology"/>
<name>A0ABW4P073_9NOCA</name>
<dbReference type="PRINTS" id="PR01438">
    <property type="entry name" value="UNVRSLSTRESS"/>
</dbReference>
<dbReference type="PANTHER" id="PTHR46268:SF6">
    <property type="entry name" value="UNIVERSAL STRESS PROTEIN UP12"/>
    <property type="match status" value="1"/>
</dbReference>
<comment type="caution">
    <text evidence="3">The sequence shown here is derived from an EMBL/GenBank/DDBJ whole genome shotgun (WGS) entry which is preliminary data.</text>
</comment>
<dbReference type="Proteomes" id="UP001597286">
    <property type="component" value="Unassembled WGS sequence"/>
</dbReference>
<accession>A0ABW4P073</accession>
<protein>
    <submittedName>
        <fullName evidence="3">Universal stress protein</fullName>
    </submittedName>
</protein>
<dbReference type="InterPro" id="IPR006016">
    <property type="entry name" value="UspA"/>
</dbReference>
<keyword evidence="4" id="KW-1185">Reference proteome</keyword>
<gene>
    <name evidence="3" type="ORF">ACFSJG_01010</name>
</gene>
<dbReference type="Pfam" id="PF00582">
    <property type="entry name" value="Usp"/>
    <property type="match status" value="2"/>
</dbReference>
<evidence type="ECO:0000313" key="3">
    <source>
        <dbReference type="EMBL" id="MFD1810780.1"/>
    </source>
</evidence>